<gene>
    <name evidence="2" type="ORF">DSTB1V02_LOCUS7913</name>
</gene>
<feature type="domain" description="DUF4806" evidence="1">
    <location>
        <begin position="38"/>
        <end position="104"/>
    </location>
</feature>
<dbReference type="EMBL" id="CAJPEV010001703">
    <property type="protein sequence ID" value="CAG0893938.1"/>
    <property type="molecule type" value="Genomic_DNA"/>
</dbReference>
<dbReference type="Proteomes" id="UP000677054">
    <property type="component" value="Unassembled WGS sequence"/>
</dbReference>
<protein>
    <recommendedName>
        <fullName evidence="1">DUF4806 domain-containing protein</fullName>
    </recommendedName>
</protein>
<dbReference type="InterPro" id="IPR032071">
    <property type="entry name" value="DUF4806"/>
</dbReference>
<dbReference type="Pfam" id="PF16064">
    <property type="entry name" value="DUF4806"/>
    <property type="match status" value="1"/>
</dbReference>
<name>A0A7R8XJ08_9CRUS</name>
<evidence type="ECO:0000313" key="2">
    <source>
        <dbReference type="EMBL" id="CAD7248090.1"/>
    </source>
</evidence>
<dbReference type="PANTHER" id="PTHR34153:SF2">
    <property type="entry name" value="SI:CH211-262H13.3-RELATED"/>
    <property type="match status" value="1"/>
</dbReference>
<dbReference type="OrthoDB" id="7551382at2759"/>
<accession>A0A7R8XJ08</accession>
<dbReference type="PANTHER" id="PTHR34153">
    <property type="entry name" value="SI:CH211-262H13.3-RELATED-RELATED"/>
    <property type="match status" value="1"/>
</dbReference>
<sequence>MQKLEEINQRVILMEKNRQTRSNLEVSPMVMTAQDLPMQIPLNTLDDLQLYEELLSADHTARADLVSYLRGIGGKDGKESIIHMVKALISKDVAQEYSFLGKKCFKELMICKSITVAAKKLALTEEEVSSVVGNSLRFS</sequence>
<organism evidence="2">
    <name type="scientific">Darwinula stevensoni</name>
    <dbReference type="NCBI Taxonomy" id="69355"/>
    <lineage>
        <taxon>Eukaryota</taxon>
        <taxon>Metazoa</taxon>
        <taxon>Ecdysozoa</taxon>
        <taxon>Arthropoda</taxon>
        <taxon>Crustacea</taxon>
        <taxon>Oligostraca</taxon>
        <taxon>Ostracoda</taxon>
        <taxon>Podocopa</taxon>
        <taxon>Podocopida</taxon>
        <taxon>Darwinulocopina</taxon>
        <taxon>Darwinuloidea</taxon>
        <taxon>Darwinulidae</taxon>
        <taxon>Darwinula</taxon>
    </lineage>
</organism>
<evidence type="ECO:0000259" key="1">
    <source>
        <dbReference type="Pfam" id="PF16064"/>
    </source>
</evidence>
<dbReference type="EMBL" id="LR901220">
    <property type="protein sequence ID" value="CAD7248090.1"/>
    <property type="molecule type" value="Genomic_DNA"/>
</dbReference>
<dbReference type="AlphaFoldDB" id="A0A7R8XJ08"/>
<proteinExistence type="predicted"/>
<reference evidence="2" key="1">
    <citation type="submission" date="2020-11" db="EMBL/GenBank/DDBJ databases">
        <authorList>
            <person name="Tran Van P."/>
        </authorList>
    </citation>
    <scope>NUCLEOTIDE SEQUENCE</scope>
</reference>
<evidence type="ECO:0000313" key="3">
    <source>
        <dbReference type="Proteomes" id="UP000677054"/>
    </source>
</evidence>
<keyword evidence="3" id="KW-1185">Reference proteome</keyword>